<organism evidence="1 2">
    <name type="scientific">Vibrio phage pTD1</name>
    <dbReference type="NCBI Taxonomy" id="1938577"/>
    <lineage>
        <taxon>Viruses</taxon>
        <taxon>Duplodnaviria</taxon>
        <taxon>Heunggongvirae</taxon>
        <taxon>Uroviricota</taxon>
        <taxon>Caudoviricetes</taxon>
        <taxon>Chimalliviridae</taxon>
        <taxon>Gorgonvirinae</taxon>
        <taxon>Tidunavirus</taxon>
        <taxon>Tidunavirus pTD1</taxon>
    </lineage>
</organism>
<evidence type="ECO:0000313" key="2">
    <source>
        <dbReference type="Proteomes" id="UP000221243"/>
    </source>
</evidence>
<dbReference type="Pfam" id="PF23824">
    <property type="entry name" value="DUF7194"/>
    <property type="match status" value="1"/>
</dbReference>
<dbReference type="EMBL" id="AP017972">
    <property type="protein sequence ID" value="BAW98418.1"/>
    <property type="molecule type" value="Genomic_DNA"/>
</dbReference>
<protein>
    <submittedName>
        <fullName evidence="1">Phage protein</fullName>
    </submittedName>
</protein>
<keyword evidence="2" id="KW-1185">Reference proteome</keyword>
<dbReference type="RefSeq" id="YP_009599496.1">
    <property type="nucleotide sequence ID" value="NC_041916.1"/>
</dbReference>
<dbReference type="Proteomes" id="UP000221243">
    <property type="component" value="Segment"/>
</dbReference>
<dbReference type="OrthoDB" id="17733at10239"/>
<sequence length="210" mass="23230">MNNIIPEMGAEGSFVALEPFDRICDPKVVYTVEALRTVDELNIAKVNTHQLIGAPAGMTSDESEGLMDDVETSEGVIVTLVGPGLPTLHIPSTHFKSFPLIDGVVYEHLCYIVDLGAVPPSLKDQLNTYRVFLKDQTKAITGIDDPEVFVGTVPTKAYVSREQAEVFENTRKGKITKSASDAIRIKQLEKEQIEDRKYIALLEEKIRALQ</sequence>
<accession>A0A1Q2U368</accession>
<reference evidence="1 2" key="1">
    <citation type="submission" date="2017-01" db="EMBL/GenBank/DDBJ databases">
        <title>Complete Genome Sequence of Vibrio Parahaemolyticus Bacteriophage pTD1.</title>
        <authorList>
            <person name="Midorikawa Y."/>
            <person name="Sano M."/>
        </authorList>
    </citation>
    <scope>NUCLEOTIDE SEQUENCE [LARGE SCALE GENOMIC DNA]</scope>
    <source>
        <strain evidence="1">PTD1</strain>
    </source>
</reference>
<name>A0A1Q2U368_9CAUD</name>
<dbReference type="InterPro" id="IPR055618">
    <property type="entry name" value="DUF7194"/>
</dbReference>
<proteinExistence type="predicted"/>
<evidence type="ECO:0000313" key="1">
    <source>
        <dbReference type="EMBL" id="BAW98418.1"/>
    </source>
</evidence>
<dbReference type="KEGG" id="vg:40075225"/>
<dbReference type="GeneID" id="40075225"/>